<feature type="region of interest" description="Disordered" evidence="1">
    <location>
        <begin position="1"/>
        <end position="22"/>
    </location>
</feature>
<evidence type="ECO:0000313" key="2">
    <source>
        <dbReference type="EMBL" id="EKD12521.1"/>
    </source>
</evidence>
<dbReference type="RefSeq" id="XP_007297166.1">
    <property type="nucleotide sequence ID" value="XM_007297104.1"/>
</dbReference>
<gene>
    <name evidence="2" type="ORF">MBM_09277</name>
</gene>
<dbReference type="KEGG" id="mbe:MBM_09277"/>
<dbReference type="AlphaFoldDB" id="K1WI42"/>
<dbReference type="InParanoid" id="K1WI42"/>
<protein>
    <submittedName>
        <fullName evidence="2">Uncharacterized protein</fullName>
    </submittedName>
</protein>
<accession>K1WI42</accession>
<evidence type="ECO:0000256" key="1">
    <source>
        <dbReference type="SAM" id="MobiDB-lite"/>
    </source>
</evidence>
<sequence>MPPETQSSPPLTPPTKDERDSSLVSRVIEHIKNRREGRDLTTSPWVAYSLSLQEYQELQLELERDESLWGFVQEKLRYDYFSSASRLVIRRPTALHEQYIINIVEEIQAQLISVRDNSADFASKIRSRGPASIKSLDEEYTTHDPDAQFRHLNASFPGVVIEISYSQKRKDLGRLANDYILGSESDIQVVLGLDIEDKTSKVATISVWRPNIITNSVGKKERIAQLIAANHVLRDTNGNPGTGALLLRLRDFAPAALAGADLRDPIILSVRKLCSLLDDAEYAVSFVGRPIGIRANAVASFL</sequence>
<dbReference type="Proteomes" id="UP000006753">
    <property type="component" value="Unassembled WGS sequence"/>
</dbReference>
<dbReference type="OMA" id="MMPFRTE"/>
<keyword evidence="3" id="KW-1185">Reference proteome</keyword>
<proteinExistence type="predicted"/>
<name>K1WI42_MARBU</name>
<dbReference type="OrthoDB" id="3485856at2759"/>
<organism evidence="2 3">
    <name type="scientific">Marssonina brunnea f. sp. multigermtubi (strain MB_m1)</name>
    <name type="common">Marssonina leaf spot fungus</name>
    <dbReference type="NCBI Taxonomy" id="1072389"/>
    <lineage>
        <taxon>Eukaryota</taxon>
        <taxon>Fungi</taxon>
        <taxon>Dikarya</taxon>
        <taxon>Ascomycota</taxon>
        <taxon>Pezizomycotina</taxon>
        <taxon>Leotiomycetes</taxon>
        <taxon>Helotiales</taxon>
        <taxon>Drepanopezizaceae</taxon>
        <taxon>Drepanopeziza</taxon>
    </lineage>
</organism>
<dbReference type="eggNOG" id="ENOG502SN70">
    <property type="taxonomic scope" value="Eukaryota"/>
</dbReference>
<dbReference type="HOGENOM" id="CLU_044860_2_0_1"/>
<dbReference type="GeneID" id="18765212"/>
<evidence type="ECO:0000313" key="3">
    <source>
        <dbReference type="Proteomes" id="UP000006753"/>
    </source>
</evidence>
<reference evidence="2 3" key="1">
    <citation type="journal article" date="2012" name="BMC Genomics">
        <title>Sequencing the genome of Marssonina brunnea reveals fungus-poplar co-evolution.</title>
        <authorList>
            <person name="Zhu S."/>
            <person name="Cao Y.-Z."/>
            <person name="Jiang C."/>
            <person name="Tan B.-Y."/>
            <person name="Wang Z."/>
            <person name="Feng S."/>
            <person name="Zhang L."/>
            <person name="Su X.-H."/>
            <person name="Brejova B."/>
            <person name="Vinar T."/>
            <person name="Xu M."/>
            <person name="Wang M.-X."/>
            <person name="Zhang S.-G."/>
            <person name="Huang M.-R."/>
            <person name="Wu R."/>
            <person name="Zhou Y."/>
        </authorList>
    </citation>
    <scope>NUCLEOTIDE SEQUENCE [LARGE SCALE GENOMIC DNA]</scope>
    <source>
        <strain evidence="2 3">MB_m1</strain>
    </source>
</reference>
<dbReference type="EMBL" id="JH921456">
    <property type="protein sequence ID" value="EKD12521.1"/>
    <property type="molecule type" value="Genomic_DNA"/>
</dbReference>